<name>A0A410QDT4_9FIRM</name>
<feature type="binding site" evidence="9">
    <location>
        <position position="119"/>
    </location>
    <ligand>
        <name>Zn(2+)</name>
        <dbReference type="ChEBI" id="CHEBI:29105"/>
        <note>catalytic</note>
    </ligand>
</feature>
<comment type="function">
    <text evidence="9">Single strand-specific metallo-endoribonuclease involved in late-stage 70S ribosome quality control and in maturation of the 3' terminus of the 16S rRNA.</text>
</comment>
<evidence type="ECO:0000256" key="2">
    <source>
        <dbReference type="ARBA" id="ARBA00022517"/>
    </source>
</evidence>
<evidence type="ECO:0000256" key="7">
    <source>
        <dbReference type="ARBA" id="ARBA00022801"/>
    </source>
</evidence>
<dbReference type="GO" id="GO:0006364">
    <property type="term" value="P:rRNA processing"/>
    <property type="evidence" value="ECO:0007669"/>
    <property type="project" value="UniProtKB-UniRule"/>
</dbReference>
<feature type="binding site" evidence="9">
    <location>
        <position position="115"/>
    </location>
    <ligand>
        <name>Zn(2+)</name>
        <dbReference type="ChEBI" id="CHEBI:29105"/>
        <note>catalytic</note>
    </ligand>
</feature>
<dbReference type="KEGG" id="spoa:EQM13_11380"/>
<dbReference type="GO" id="GO:0004222">
    <property type="term" value="F:metalloendopeptidase activity"/>
    <property type="evidence" value="ECO:0007669"/>
    <property type="project" value="InterPro"/>
</dbReference>
<dbReference type="EC" id="3.1.-.-" evidence="9"/>
<dbReference type="EMBL" id="CP035282">
    <property type="protein sequence ID" value="QAT62145.1"/>
    <property type="molecule type" value="Genomic_DNA"/>
</dbReference>
<evidence type="ECO:0000313" key="10">
    <source>
        <dbReference type="EMBL" id="QAT62145.1"/>
    </source>
</evidence>
<dbReference type="PANTHER" id="PTHR46986:SF1">
    <property type="entry name" value="ENDORIBONUCLEASE YBEY, CHLOROPLASTIC"/>
    <property type="match status" value="1"/>
</dbReference>
<dbReference type="OrthoDB" id="9807740at2"/>
<keyword evidence="7 9" id="KW-0378">Hydrolase</keyword>
<keyword evidence="9" id="KW-0963">Cytoplasm</keyword>
<dbReference type="RefSeq" id="WP_128752714.1">
    <property type="nucleotide sequence ID" value="NZ_CP035282.1"/>
</dbReference>
<sequence>MKVYIDNRQDTQEIDEKTIDLLKDVIEECLVVEGRDLNYEISLSFVTNEEIKNLNKEYRNVDAVTDVLSFPMEEDSNGFYIPMLGDIVISTDRAFQQSKEYGHSFSREISYLTAHSMFHLMGYDHETEEEKKIMRAKEKEVMRSLGIFKETKEE</sequence>
<dbReference type="GO" id="GO:0008270">
    <property type="term" value="F:zinc ion binding"/>
    <property type="evidence" value="ECO:0007669"/>
    <property type="project" value="UniProtKB-UniRule"/>
</dbReference>
<evidence type="ECO:0000313" key="11">
    <source>
        <dbReference type="Proteomes" id="UP000287969"/>
    </source>
</evidence>
<comment type="subcellular location">
    <subcellularLocation>
        <location evidence="9">Cytoplasm</location>
    </subcellularLocation>
</comment>
<keyword evidence="6 9" id="KW-0255">Endonuclease</keyword>
<dbReference type="Proteomes" id="UP000287969">
    <property type="component" value="Chromosome"/>
</dbReference>
<dbReference type="Pfam" id="PF02130">
    <property type="entry name" value="YbeY"/>
    <property type="match status" value="1"/>
</dbReference>
<organism evidence="10 11">
    <name type="scientific">Acidilutibacter cellobiosedens</name>
    <dbReference type="NCBI Taxonomy" id="2507161"/>
    <lineage>
        <taxon>Bacteria</taxon>
        <taxon>Bacillati</taxon>
        <taxon>Bacillota</taxon>
        <taxon>Tissierellia</taxon>
        <taxon>Tissierellales</taxon>
        <taxon>Acidilutibacteraceae</taxon>
        <taxon>Acidilutibacter</taxon>
    </lineage>
</organism>
<keyword evidence="2 9" id="KW-0690">Ribosome biogenesis</keyword>
<dbReference type="NCBIfam" id="TIGR00043">
    <property type="entry name" value="rRNA maturation RNase YbeY"/>
    <property type="match status" value="1"/>
</dbReference>
<evidence type="ECO:0000256" key="8">
    <source>
        <dbReference type="ARBA" id="ARBA00022833"/>
    </source>
</evidence>
<evidence type="ECO:0000256" key="4">
    <source>
        <dbReference type="ARBA" id="ARBA00022722"/>
    </source>
</evidence>
<proteinExistence type="inferred from homology"/>
<dbReference type="InterPro" id="IPR002036">
    <property type="entry name" value="YbeY"/>
</dbReference>
<accession>A0A410QDT4</accession>
<evidence type="ECO:0000256" key="5">
    <source>
        <dbReference type="ARBA" id="ARBA00022723"/>
    </source>
</evidence>
<dbReference type="AlphaFoldDB" id="A0A410QDT4"/>
<keyword evidence="11" id="KW-1185">Reference proteome</keyword>
<dbReference type="SUPFAM" id="SSF55486">
    <property type="entry name" value="Metalloproteases ('zincins'), catalytic domain"/>
    <property type="match status" value="1"/>
</dbReference>
<evidence type="ECO:0000256" key="3">
    <source>
        <dbReference type="ARBA" id="ARBA00022552"/>
    </source>
</evidence>
<dbReference type="GO" id="GO:0004521">
    <property type="term" value="F:RNA endonuclease activity"/>
    <property type="evidence" value="ECO:0007669"/>
    <property type="project" value="UniProtKB-UniRule"/>
</dbReference>
<reference evidence="11" key="1">
    <citation type="submission" date="2019-01" db="EMBL/GenBank/DDBJ databases">
        <title>Draft genomes of a novel of Sporanaerobacter strains.</title>
        <authorList>
            <person name="Ma S."/>
        </authorList>
    </citation>
    <scope>NUCLEOTIDE SEQUENCE [LARGE SCALE GENOMIC DNA]</scope>
    <source>
        <strain evidence="11">NJN-17</strain>
    </source>
</reference>
<comment type="cofactor">
    <cofactor evidence="9">
        <name>Zn(2+)</name>
        <dbReference type="ChEBI" id="CHEBI:29105"/>
    </cofactor>
    <text evidence="9">Binds 1 zinc ion.</text>
</comment>
<comment type="similarity">
    <text evidence="1 9">Belongs to the endoribonuclease YbeY family.</text>
</comment>
<gene>
    <name evidence="9 10" type="primary">ybeY</name>
    <name evidence="10" type="ORF">EQM13_11380</name>
</gene>
<keyword evidence="8 9" id="KW-0862">Zinc</keyword>
<protein>
    <recommendedName>
        <fullName evidence="9">Endoribonuclease YbeY</fullName>
        <ecNumber evidence="9">3.1.-.-</ecNumber>
    </recommendedName>
</protein>
<dbReference type="Gene3D" id="3.40.390.30">
    <property type="entry name" value="Metalloproteases ('zincins'), catalytic domain"/>
    <property type="match status" value="1"/>
</dbReference>
<dbReference type="GO" id="GO:0005737">
    <property type="term" value="C:cytoplasm"/>
    <property type="evidence" value="ECO:0007669"/>
    <property type="project" value="UniProtKB-SubCell"/>
</dbReference>
<keyword evidence="5 9" id="KW-0479">Metal-binding</keyword>
<evidence type="ECO:0000256" key="6">
    <source>
        <dbReference type="ARBA" id="ARBA00022759"/>
    </source>
</evidence>
<dbReference type="PANTHER" id="PTHR46986">
    <property type="entry name" value="ENDORIBONUCLEASE YBEY, CHLOROPLASTIC"/>
    <property type="match status" value="1"/>
</dbReference>
<keyword evidence="4 9" id="KW-0540">Nuclease</keyword>
<evidence type="ECO:0000256" key="9">
    <source>
        <dbReference type="HAMAP-Rule" id="MF_00009"/>
    </source>
</evidence>
<keyword evidence="3 9" id="KW-0698">rRNA processing</keyword>
<dbReference type="InterPro" id="IPR023091">
    <property type="entry name" value="MetalPrtase_cat_dom_sf_prd"/>
</dbReference>
<evidence type="ECO:0000256" key="1">
    <source>
        <dbReference type="ARBA" id="ARBA00010875"/>
    </source>
</evidence>
<dbReference type="HAMAP" id="MF_00009">
    <property type="entry name" value="Endoribonucl_YbeY"/>
    <property type="match status" value="1"/>
</dbReference>
<feature type="binding site" evidence="9">
    <location>
        <position position="125"/>
    </location>
    <ligand>
        <name>Zn(2+)</name>
        <dbReference type="ChEBI" id="CHEBI:29105"/>
        <note>catalytic</note>
    </ligand>
</feature>